<protein>
    <submittedName>
        <fullName evidence="1">Uncharacterized protein</fullName>
    </submittedName>
</protein>
<evidence type="ECO:0000313" key="1">
    <source>
        <dbReference type="EMBL" id="SVC54753.1"/>
    </source>
</evidence>
<sequence length="72" mass="8076">MILGKISIPNDDEPFRHEETSLVFPNGGCFKLNGDGDDGKKLKKRVSYRPMGLGKERNAQFSECFSTPSKQQ</sequence>
<dbReference type="EMBL" id="UINC01097222">
    <property type="protein sequence ID" value="SVC54753.1"/>
    <property type="molecule type" value="Genomic_DNA"/>
</dbReference>
<name>A0A382N0I9_9ZZZZ</name>
<reference evidence="1" key="1">
    <citation type="submission" date="2018-05" db="EMBL/GenBank/DDBJ databases">
        <authorList>
            <person name="Lanie J.A."/>
            <person name="Ng W.-L."/>
            <person name="Kazmierczak K.M."/>
            <person name="Andrzejewski T.M."/>
            <person name="Davidsen T.M."/>
            <person name="Wayne K.J."/>
            <person name="Tettelin H."/>
            <person name="Glass J.I."/>
            <person name="Rusch D."/>
            <person name="Podicherti R."/>
            <person name="Tsui H.-C.T."/>
            <person name="Winkler M.E."/>
        </authorList>
    </citation>
    <scope>NUCLEOTIDE SEQUENCE</scope>
</reference>
<accession>A0A382N0I9</accession>
<gene>
    <name evidence="1" type="ORF">METZ01_LOCUS307607</name>
</gene>
<organism evidence="1">
    <name type="scientific">marine metagenome</name>
    <dbReference type="NCBI Taxonomy" id="408172"/>
    <lineage>
        <taxon>unclassified sequences</taxon>
        <taxon>metagenomes</taxon>
        <taxon>ecological metagenomes</taxon>
    </lineage>
</organism>
<dbReference type="AlphaFoldDB" id="A0A382N0I9"/>
<proteinExistence type="predicted"/>